<dbReference type="InterPro" id="IPR016181">
    <property type="entry name" value="Acyl_CoA_acyltransferase"/>
</dbReference>
<sequence length="169" mass="19777">MSNLFSIVQFKPKFAEKVSQLVHLSVQHIDHPRYSHEQLNAWSTAPRSRKHWQLRLQRSQSWVMLSDTQQRETEDVVGVINVETDFHHRGYIDSLYISPLLQRQGLANRLYQTLELWAQAQGYTSLSVDASYLSKGFFLKQGFKQIQPSYQITKDQVINGFYMTKSLLK</sequence>
<dbReference type="InterPro" id="IPR052564">
    <property type="entry name" value="N-acetyltrans/Recomb-assoc"/>
</dbReference>
<dbReference type="Gene3D" id="3.40.630.30">
    <property type="match status" value="1"/>
</dbReference>
<dbReference type="Pfam" id="PF13673">
    <property type="entry name" value="Acetyltransf_10"/>
    <property type="match status" value="1"/>
</dbReference>
<dbReference type="PROSITE" id="PS51186">
    <property type="entry name" value="GNAT"/>
    <property type="match status" value="1"/>
</dbReference>
<protein>
    <submittedName>
        <fullName evidence="2">GNAT family N-acetyltransferase</fullName>
    </submittedName>
</protein>
<dbReference type="SUPFAM" id="SSF55729">
    <property type="entry name" value="Acyl-CoA N-acyltransferases (Nat)"/>
    <property type="match status" value="1"/>
</dbReference>
<gene>
    <name evidence="2" type="ORF">L2737_05230</name>
</gene>
<dbReference type="CDD" id="cd04301">
    <property type="entry name" value="NAT_SF"/>
    <property type="match status" value="1"/>
</dbReference>
<dbReference type="InterPro" id="IPR000182">
    <property type="entry name" value="GNAT_dom"/>
</dbReference>
<feature type="domain" description="N-acetyltransferase" evidence="1">
    <location>
        <begin position="8"/>
        <end position="168"/>
    </location>
</feature>
<dbReference type="EMBL" id="JAKIKU010000002">
    <property type="protein sequence ID" value="MCL1044730.1"/>
    <property type="molecule type" value="Genomic_DNA"/>
</dbReference>
<evidence type="ECO:0000259" key="1">
    <source>
        <dbReference type="PROSITE" id="PS51186"/>
    </source>
</evidence>
<evidence type="ECO:0000313" key="2">
    <source>
        <dbReference type="EMBL" id="MCL1044730.1"/>
    </source>
</evidence>
<keyword evidence="3" id="KW-1185">Reference proteome</keyword>
<dbReference type="RefSeq" id="WP_248955000.1">
    <property type="nucleotide sequence ID" value="NZ_JAKIKU010000002.1"/>
</dbReference>
<organism evidence="2 3">
    <name type="scientific">Shewanella electrodiphila</name>
    <dbReference type="NCBI Taxonomy" id="934143"/>
    <lineage>
        <taxon>Bacteria</taxon>
        <taxon>Pseudomonadati</taxon>
        <taxon>Pseudomonadota</taxon>
        <taxon>Gammaproteobacteria</taxon>
        <taxon>Alteromonadales</taxon>
        <taxon>Shewanellaceae</taxon>
        <taxon>Shewanella</taxon>
    </lineage>
</organism>
<proteinExistence type="predicted"/>
<reference evidence="2 3" key="1">
    <citation type="submission" date="2022-01" db="EMBL/GenBank/DDBJ databases">
        <title>Whole genome-based taxonomy of the Shewanellaceae.</title>
        <authorList>
            <person name="Martin-Rodriguez A.J."/>
        </authorList>
    </citation>
    <scope>NUCLEOTIDE SEQUENCE [LARGE SCALE GENOMIC DNA]</scope>
    <source>
        <strain evidence="2 3">DSM 24955</strain>
    </source>
</reference>
<dbReference type="Proteomes" id="UP001202134">
    <property type="component" value="Unassembled WGS sequence"/>
</dbReference>
<name>A0ABT0KLM0_9GAMM</name>
<accession>A0ABT0KLM0</accession>
<dbReference type="PANTHER" id="PTHR43451:SF1">
    <property type="entry name" value="ACETYLTRANSFERASE"/>
    <property type="match status" value="1"/>
</dbReference>
<dbReference type="PANTHER" id="PTHR43451">
    <property type="entry name" value="ACETYLTRANSFERASE (GNAT) FAMILY PROTEIN"/>
    <property type="match status" value="1"/>
</dbReference>
<comment type="caution">
    <text evidence="2">The sequence shown here is derived from an EMBL/GenBank/DDBJ whole genome shotgun (WGS) entry which is preliminary data.</text>
</comment>
<evidence type="ECO:0000313" key="3">
    <source>
        <dbReference type="Proteomes" id="UP001202134"/>
    </source>
</evidence>